<dbReference type="PANTHER" id="PTHR11097:SF9">
    <property type="entry name" value="EXOSOME COMPLEX COMPONENT RRP43"/>
    <property type="match status" value="1"/>
</dbReference>
<sequence length="319" mass="35138">MGHSNASGDLSSEMEVDAFRRLFPLRFYEHHLAESIRPDGRALGKARDTTIELGAVASADGSALAKIGLTTMLAAIKMEVMTPSKESPDEGCIAIDFHMPPICSPLVRPGRPAEAEPVVSKQLADTILRHVKHFYGHSLLLDYFFKVLYSGMIDLKDLSLVSGKAAWMVYLDIYCLDADGSLFDAALLSAIAAFSHLQIPVVSMNDDGKLIVVSEENGEKDIVNKEKRKLSLNRIPFSLTCVLHKNYILADPTAEEETIFETLVTVVLDTFDQLVYLYKPGGLVLAFTSSVQDCIALTRQRLKELQKILDESVSGMEVD</sequence>
<feature type="domain" description="Exoribonuclease phosphorolytic" evidence="10">
    <location>
        <begin position="46"/>
        <end position="200"/>
    </location>
</feature>
<dbReference type="Pfam" id="PF01138">
    <property type="entry name" value="RNase_PH"/>
    <property type="match status" value="1"/>
</dbReference>
<proteinExistence type="inferred from homology"/>
<name>W9RZ78_9ROSA</name>
<dbReference type="GO" id="GO:0034476">
    <property type="term" value="P:U5 snRNA 3'-end processing"/>
    <property type="evidence" value="ECO:0007669"/>
    <property type="project" value="TreeGrafter"/>
</dbReference>
<dbReference type="GO" id="GO:0034473">
    <property type="term" value="P:U1 snRNA 3'-end processing"/>
    <property type="evidence" value="ECO:0007669"/>
    <property type="project" value="TreeGrafter"/>
</dbReference>
<dbReference type="InterPro" id="IPR020568">
    <property type="entry name" value="Ribosomal_Su5_D2-typ_SF"/>
</dbReference>
<dbReference type="GO" id="GO:0000176">
    <property type="term" value="C:nuclear exosome (RNase complex)"/>
    <property type="evidence" value="ECO:0007669"/>
    <property type="project" value="TreeGrafter"/>
</dbReference>
<evidence type="ECO:0000256" key="7">
    <source>
        <dbReference type="ARBA" id="ARBA00022884"/>
    </source>
</evidence>
<evidence type="ECO:0000313" key="13">
    <source>
        <dbReference type="Proteomes" id="UP000030645"/>
    </source>
</evidence>
<keyword evidence="5" id="KW-0698">rRNA processing</keyword>
<dbReference type="InterPro" id="IPR001247">
    <property type="entry name" value="ExoRNase_PH_dom1"/>
</dbReference>
<dbReference type="AlphaFoldDB" id="W9RZ78"/>
<evidence type="ECO:0000256" key="8">
    <source>
        <dbReference type="ARBA" id="ARBA00023242"/>
    </source>
</evidence>
<dbReference type="EMBL" id="KE345313">
    <property type="protein sequence ID" value="EXC00696.1"/>
    <property type="molecule type" value="Genomic_DNA"/>
</dbReference>
<dbReference type="InterPro" id="IPR015847">
    <property type="entry name" value="ExoRNase_PH_dom2"/>
</dbReference>
<dbReference type="PANTHER" id="PTHR11097">
    <property type="entry name" value="EXOSOME COMPLEX EXONUCLEASE RIBOSOMAL RNA PROCESSING PROTEIN"/>
    <property type="match status" value="1"/>
</dbReference>
<evidence type="ECO:0000256" key="3">
    <source>
        <dbReference type="ARBA" id="ARBA00006678"/>
    </source>
</evidence>
<feature type="domain" description="Exoribonuclease phosphorolytic" evidence="11">
    <location>
        <begin position="235"/>
        <end position="286"/>
    </location>
</feature>
<dbReference type="GO" id="GO:0000177">
    <property type="term" value="C:cytoplasmic exosome (RNase complex)"/>
    <property type="evidence" value="ECO:0007669"/>
    <property type="project" value="TreeGrafter"/>
</dbReference>
<evidence type="ECO:0000256" key="4">
    <source>
        <dbReference type="ARBA" id="ARBA00022490"/>
    </source>
</evidence>
<keyword evidence="7" id="KW-0694">RNA-binding</keyword>
<evidence type="ECO:0000259" key="10">
    <source>
        <dbReference type="Pfam" id="PF01138"/>
    </source>
</evidence>
<evidence type="ECO:0000256" key="2">
    <source>
        <dbReference type="ARBA" id="ARBA00004604"/>
    </source>
</evidence>
<dbReference type="SUPFAM" id="SSF55666">
    <property type="entry name" value="Ribonuclease PH domain 2-like"/>
    <property type="match status" value="1"/>
</dbReference>
<keyword evidence="8" id="KW-0539">Nucleus</keyword>
<dbReference type="FunFam" id="3.30.230.70:FF:000018">
    <property type="entry name" value="Exosome complex exonuclease RRP43"/>
    <property type="match status" value="1"/>
</dbReference>
<evidence type="ECO:0000256" key="9">
    <source>
        <dbReference type="ARBA" id="ARBA00030617"/>
    </source>
</evidence>
<keyword evidence="4" id="KW-0963">Cytoplasm</keyword>
<keyword evidence="6" id="KW-0271">Exosome</keyword>
<dbReference type="Pfam" id="PF03725">
    <property type="entry name" value="RNase_PH_C"/>
    <property type="match status" value="1"/>
</dbReference>
<dbReference type="InterPro" id="IPR036345">
    <property type="entry name" value="ExoRNase_PH_dom2_sf"/>
</dbReference>
<organism evidence="12 13">
    <name type="scientific">Morus notabilis</name>
    <dbReference type="NCBI Taxonomy" id="981085"/>
    <lineage>
        <taxon>Eukaryota</taxon>
        <taxon>Viridiplantae</taxon>
        <taxon>Streptophyta</taxon>
        <taxon>Embryophyta</taxon>
        <taxon>Tracheophyta</taxon>
        <taxon>Spermatophyta</taxon>
        <taxon>Magnoliopsida</taxon>
        <taxon>eudicotyledons</taxon>
        <taxon>Gunneridae</taxon>
        <taxon>Pentapetalae</taxon>
        <taxon>rosids</taxon>
        <taxon>fabids</taxon>
        <taxon>Rosales</taxon>
        <taxon>Moraceae</taxon>
        <taxon>Moreae</taxon>
        <taxon>Morus</taxon>
    </lineage>
</organism>
<evidence type="ECO:0000256" key="6">
    <source>
        <dbReference type="ARBA" id="ARBA00022835"/>
    </source>
</evidence>
<dbReference type="Proteomes" id="UP000030645">
    <property type="component" value="Unassembled WGS sequence"/>
</dbReference>
<dbReference type="GO" id="GO:0000467">
    <property type="term" value="P:exonucleolytic trimming to generate mature 3'-end of 5.8S rRNA from tricistronic rRNA transcript (SSU-rRNA, 5.8S rRNA, LSU-rRNA)"/>
    <property type="evidence" value="ECO:0007669"/>
    <property type="project" value="TreeGrafter"/>
</dbReference>
<evidence type="ECO:0000313" key="12">
    <source>
        <dbReference type="EMBL" id="EXC00696.1"/>
    </source>
</evidence>
<dbReference type="InterPro" id="IPR027408">
    <property type="entry name" value="PNPase/RNase_PH_dom_sf"/>
</dbReference>
<keyword evidence="13" id="KW-1185">Reference proteome</keyword>
<dbReference type="eggNOG" id="KOG1613">
    <property type="taxonomic scope" value="Eukaryota"/>
</dbReference>
<dbReference type="GO" id="GO:0071035">
    <property type="term" value="P:nuclear polyadenylation-dependent rRNA catabolic process"/>
    <property type="evidence" value="ECO:0007669"/>
    <property type="project" value="TreeGrafter"/>
</dbReference>
<reference evidence="13" key="1">
    <citation type="submission" date="2013-01" db="EMBL/GenBank/DDBJ databases">
        <title>Draft Genome Sequence of a Mulberry Tree, Morus notabilis C.K. Schneid.</title>
        <authorList>
            <person name="He N."/>
            <person name="Zhao S."/>
        </authorList>
    </citation>
    <scope>NUCLEOTIDE SEQUENCE</scope>
</reference>
<dbReference type="GO" id="GO:0005730">
    <property type="term" value="C:nucleolus"/>
    <property type="evidence" value="ECO:0007669"/>
    <property type="project" value="UniProtKB-SubCell"/>
</dbReference>
<dbReference type="GO" id="GO:0016075">
    <property type="term" value="P:rRNA catabolic process"/>
    <property type="evidence" value="ECO:0007669"/>
    <property type="project" value="TreeGrafter"/>
</dbReference>
<evidence type="ECO:0000256" key="1">
    <source>
        <dbReference type="ARBA" id="ARBA00004496"/>
    </source>
</evidence>
<evidence type="ECO:0000256" key="5">
    <source>
        <dbReference type="ARBA" id="ARBA00022552"/>
    </source>
</evidence>
<protein>
    <recommendedName>
        <fullName evidence="9">Ribosomal RNA-processing protein 43</fullName>
    </recommendedName>
</protein>
<accession>W9RZ78</accession>
<evidence type="ECO:0000259" key="11">
    <source>
        <dbReference type="Pfam" id="PF03725"/>
    </source>
</evidence>
<dbReference type="Gene3D" id="3.30.230.70">
    <property type="entry name" value="GHMP Kinase, N-terminal domain"/>
    <property type="match status" value="1"/>
</dbReference>
<dbReference type="InterPro" id="IPR033196">
    <property type="entry name" value="Rrp43"/>
</dbReference>
<comment type="similarity">
    <text evidence="3">Belongs to the RNase PH family.</text>
</comment>
<dbReference type="InterPro" id="IPR050590">
    <property type="entry name" value="Exosome_comp_Rrp42_subfam"/>
</dbReference>
<comment type="subcellular location">
    <subcellularLocation>
        <location evidence="1">Cytoplasm</location>
    </subcellularLocation>
    <subcellularLocation>
        <location evidence="2">Nucleus</location>
        <location evidence="2">Nucleolus</location>
    </subcellularLocation>
</comment>
<dbReference type="STRING" id="981085.W9RZ78"/>
<dbReference type="GO" id="GO:0034475">
    <property type="term" value="P:U4 snRNA 3'-end processing"/>
    <property type="evidence" value="ECO:0007669"/>
    <property type="project" value="TreeGrafter"/>
</dbReference>
<dbReference type="GO" id="GO:0035925">
    <property type="term" value="F:mRNA 3'-UTR AU-rich region binding"/>
    <property type="evidence" value="ECO:0007669"/>
    <property type="project" value="TreeGrafter"/>
</dbReference>
<dbReference type="GO" id="GO:0071038">
    <property type="term" value="P:TRAMP-dependent tRNA surveillance pathway"/>
    <property type="evidence" value="ECO:0007669"/>
    <property type="project" value="TreeGrafter"/>
</dbReference>
<gene>
    <name evidence="12" type="ORF">L484_001482</name>
</gene>
<dbReference type="GO" id="GO:0071028">
    <property type="term" value="P:nuclear mRNA surveillance"/>
    <property type="evidence" value="ECO:0007669"/>
    <property type="project" value="TreeGrafter"/>
</dbReference>
<dbReference type="SUPFAM" id="SSF54211">
    <property type="entry name" value="Ribosomal protein S5 domain 2-like"/>
    <property type="match status" value="1"/>
</dbReference>
<dbReference type="CDD" id="cd11369">
    <property type="entry name" value="RNase_PH_RRP43"/>
    <property type="match status" value="1"/>
</dbReference>